<dbReference type="STRING" id="650164.K5V904"/>
<feature type="compositionally biased region" description="Polar residues" evidence="1">
    <location>
        <begin position="19"/>
        <end position="48"/>
    </location>
</feature>
<dbReference type="OrthoDB" id="2343366at2759"/>
<feature type="region of interest" description="Disordered" evidence="1">
    <location>
        <begin position="1"/>
        <end position="48"/>
    </location>
</feature>
<dbReference type="HOGENOM" id="CLU_000401_1_0_1"/>
<name>K5V904_PHACS</name>
<evidence type="ECO:0000256" key="1">
    <source>
        <dbReference type="SAM" id="MobiDB-lite"/>
    </source>
</evidence>
<dbReference type="Proteomes" id="UP000008370">
    <property type="component" value="Unassembled WGS sequence"/>
</dbReference>
<feature type="region of interest" description="Disordered" evidence="1">
    <location>
        <begin position="81"/>
        <end position="139"/>
    </location>
</feature>
<protein>
    <submittedName>
        <fullName evidence="2">Uncharacterized protein</fullName>
    </submittedName>
</protein>
<evidence type="ECO:0000313" key="2">
    <source>
        <dbReference type="EMBL" id="EKM59286.1"/>
    </source>
</evidence>
<dbReference type="RefSeq" id="XP_007391850.1">
    <property type="nucleotide sequence ID" value="XM_007391788.1"/>
</dbReference>
<feature type="compositionally biased region" description="Basic and acidic residues" evidence="1">
    <location>
        <begin position="81"/>
        <end position="92"/>
    </location>
</feature>
<accession>K5V904</accession>
<dbReference type="EMBL" id="JH930469">
    <property type="protein sequence ID" value="EKM59286.1"/>
    <property type="molecule type" value="Genomic_DNA"/>
</dbReference>
<proteinExistence type="predicted"/>
<gene>
    <name evidence="2" type="ORF">PHACADRAFT_181292</name>
</gene>
<dbReference type="AlphaFoldDB" id="K5V904"/>
<feature type="compositionally biased region" description="Polar residues" evidence="1">
    <location>
        <begin position="125"/>
        <end position="137"/>
    </location>
</feature>
<reference evidence="2 3" key="1">
    <citation type="journal article" date="2012" name="BMC Genomics">
        <title>Comparative genomics of the white-rot fungi, Phanerochaete carnosa and P. chrysosporium, to elucidate the genetic basis of the distinct wood types they colonize.</title>
        <authorList>
            <person name="Suzuki H."/>
            <person name="MacDonald J."/>
            <person name="Syed K."/>
            <person name="Salamov A."/>
            <person name="Hori C."/>
            <person name="Aerts A."/>
            <person name="Henrissat B."/>
            <person name="Wiebenga A."/>
            <person name="vanKuyk P.A."/>
            <person name="Barry K."/>
            <person name="Lindquist E."/>
            <person name="LaButti K."/>
            <person name="Lapidus A."/>
            <person name="Lucas S."/>
            <person name="Coutinho P."/>
            <person name="Gong Y."/>
            <person name="Samejima M."/>
            <person name="Mahadevan R."/>
            <person name="Abou-Zaid M."/>
            <person name="de Vries R.P."/>
            <person name="Igarashi K."/>
            <person name="Yadav J.S."/>
            <person name="Grigoriev I.V."/>
            <person name="Master E.R."/>
        </authorList>
    </citation>
    <scope>NUCLEOTIDE SEQUENCE [LARGE SCALE GENOMIC DNA]</scope>
    <source>
        <strain evidence="2 3">HHB-10118-sp</strain>
    </source>
</reference>
<keyword evidence="3" id="KW-1185">Reference proteome</keyword>
<dbReference type="GeneID" id="18910006"/>
<evidence type="ECO:0000313" key="3">
    <source>
        <dbReference type="Proteomes" id="UP000008370"/>
    </source>
</evidence>
<organism evidence="2 3">
    <name type="scientific">Phanerochaete carnosa (strain HHB-10118-sp)</name>
    <name type="common">White-rot fungus</name>
    <name type="synonym">Peniophora carnosa</name>
    <dbReference type="NCBI Taxonomy" id="650164"/>
    <lineage>
        <taxon>Eukaryota</taxon>
        <taxon>Fungi</taxon>
        <taxon>Dikarya</taxon>
        <taxon>Basidiomycota</taxon>
        <taxon>Agaricomycotina</taxon>
        <taxon>Agaricomycetes</taxon>
        <taxon>Polyporales</taxon>
        <taxon>Phanerochaetaceae</taxon>
        <taxon>Phanerochaete</taxon>
    </lineage>
</organism>
<sequence length="1226" mass="136289">MIPLAEDIAPADVVLGDRTTPNAGSNSNSPVTGLSNSKGPSGTSSHRLSTTILPVEKLKPAAGTNAGARGVDAAANMIDRDVRPNQRKKELPEILSDASSVASDECVTAEDEPLANGMDVDEPSNAPQGTTTATSSVLGPGALDGRMSPKGCLPAAPFIPPTTPTDIHRRYYSWHVSDPGLVDKVIIAQDPFGRFVNDICPGAYQSVTHVNFKALDDFSVRPIGIYDPKSEIVRYTKDLGLISHENAQTLLSGKDDMPATRALRSGLYVFRNVSLGLVCVIFWPQDTTWDDDAISSVARNRVTFMRYLTKIADQIVVLVPDDFSDSMILAEEAPAEPVEDSVDRLFTFEVMKTREEEENVIATEGFKINNLQLGLERAPDNTSIPTELFRPRLIPGETCLGFMLISYQMARTMQSAKIEEYPRTRLSELIKKRSFVLASSLSEDAFGILVKFGLPAFVEDDYRQLEEQRKSLTADLNKEELEVFDRLGSTLREQNPLLVDTLFTEAAAVVEGTFGACCVNTQMMTHLVNIRIAAELLEHLNALHRDVGKYRRTLLSDHRLKTIGVKSFTAQKEKIIKLQTSGNQANSALGHSEKGSEEKTASGLWVMNVATRAASKAISTIVPGPVFGPAHHNSHSQRMPDDIDFLCTLPAVTNASPEVAAEAHEAIAIARRNFTDYIWTSVNKVARRIEDLQRDECEKQLQVHRKRPIVNTWDDSRRTFIARIQNSFVRDPDDVFEIEDVQNISSSWPTDGSFRLSGISQWKNEASLKHAISPLYLTETDEQAMRLDKTHVPTPRLQNSAYSFDLTLNHRILFIQLLHDSRCLLIARNEAGGDVSIYLERLIDLDNAVKFSRRKKVLSADKLHGDLLFSFDETKRMLAVCTIGKLHVHAFVFDEHYRNLQGLGSTIELSPWYDQHIKLVHMIFRCGADEELLLVDNTGRARILSLTTQQFRPASLQLPSSTRSLKSSPDGSCFFALEPLRNRLLLRAYHWASFGSSRGISAELPAILFDSLEITTFSLSTLPRPACTPKLYISRTRAQSSPSVLTTETPIAIMGRRRSPAVPLLIATAMSGPDFLLCQRSAGVLSSFRNELADHLTFVSYLPSQLLSTYFSDMIISFERATHKPVEDELANIDVSGMTYSVFMKQGDQVVSQLRASEWLVDILCLIPIHIAIAHDNRFVPLKDGVWSADFERDLLGATVERVVDKLTFGWYESIFKSYMAAKVRG</sequence>
<dbReference type="InParanoid" id="K5V904"/>
<dbReference type="KEGG" id="pco:PHACADRAFT_181292"/>